<evidence type="ECO:0000313" key="2">
    <source>
        <dbReference type="EMBL" id="OGE65492.1"/>
    </source>
</evidence>
<dbReference type="InterPro" id="IPR029044">
    <property type="entry name" value="Nucleotide-diphossugar_trans"/>
</dbReference>
<dbReference type="SUPFAM" id="SSF53448">
    <property type="entry name" value="Nucleotide-diphospho-sugar transferases"/>
    <property type="match status" value="1"/>
</dbReference>
<dbReference type="Pfam" id="PF00535">
    <property type="entry name" value="Glycos_transf_2"/>
    <property type="match status" value="1"/>
</dbReference>
<dbReference type="AlphaFoldDB" id="A0A1F5MJF3"/>
<feature type="domain" description="Glycosyltransferase 2-like" evidence="1">
    <location>
        <begin position="15"/>
        <end position="166"/>
    </location>
</feature>
<dbReference type="EMBL" id="MFDO01000018">
    <property type="protein sequence ID" value="OGE65492.1"/>
    <property type="molecule type" value="Genomic_DNA"/>
</dbReference>
<dbReference type="CDD" id="cd02511">
    <property type="entry name" value="Beta4Glucosyltransferase"/>
    <property type="match status" value="1"/>
</dbReference>
<organism evidence="2 3">
    <name type="scientific">Candidatus Daviesbacteria bacterium RIFCSPLOWO2_01_FULL_40_24</name>
    <dbReference type="NCBI Taxonomy" id="1797787"/>
    <lineage>
        <taxon>Bacteria</taxon>
        <taxon>Candidatus Daviesiibacteriota</taxon>
    </lineage>
</organism>
<dbReference type="PANTHER" id="PTHR43630:SF2">
    <property type="entry name" value="GLYCOSYLTRANSFERASE"/>
    <property type="match status" value="1"/>
</dbReference>
<sequence>MTNKDTSLHRNQLISVVINTFNEEKNIERAIKSVVFADEIIVCDMYSTDDTVSIAEKLGARVLYHKYTRYVEPARNYAISKSKNGWILVLDADEVIPATLAKSLMEMVEKEVASAFIEIPRKNIIFGKWMRASGWWPDYHIRFFKLGSIEWQDEIHSKPKTNGLGLRLPEDEGFAIVHNHYSSVFQYIERMNRYSSIQAEELYKNKTVFHWEDLFKKPLGEFLSRYFASDGYKDGLHGLTLSLLQAFSFLVVYIKLWEMRNFAEQSITFEDLKLLCQESGTEIKYWLNLKTLPSNSIKRILQKLKNR</sequence>
<dbReference type="Proteomes" id="UP000178017">
    <property type="component" value="Unassembled WGS sequence"/>
</dbReference>
<comment type="caution">
    <text evidence="2">The sequence shown here is derived from an EMBL/GenBank/DDBJ whole genome shotgun (WGS) entry which is preliminary data.</text>
</comment>
<reference evidence="2 3" key="1">
    <citation type="journal article" date="2016" name="Nat. Commun.">
        <title>Thousands of microbial genomes shed light on interconnected biogeochemical processes in an aquifer system.</title>
        <authorList>
            <person name="Anantharaman K."/>
            <person name="Brown C.T."/>
            <person name="Hug L.A."/>
            <person name="Sharon I."/>
            <person name="Castelle C.J."/>
            <person name="Probst A.J."/>
            <person name="Thomas B.C."/>
            <person name="Singh A."/>
            <person name="Wilkins M.J."/>
            <person name="Karaoz U."/>
            <person name="Brodie E.L."/>
            <person name="Williams K.H."/>
            <person name="Hubbard S.S."/>
            <person name="Banfield J.F."/>
        </authorList>
    </citation>
    <scope>NUCLEOTIDE SEQUENCE [LARGE SCALE GENOMIC DNA]</scope>
</reference>
<accession>A0A1F5MJF3</accession>
<dbReference type="InterPro" id="IPR001173">
    <property type="entry name" value="Glyco_trans_2-like"/>
</dbReference>
<dbReference type="PANTHER" id="PTHR43630">
    <property type="entry name" value="POLY-BETA-1,6-N-ACETYL-D-GLUCOSAMINE SYNTHASE"/>
    <property type="match status" value="1"/>
</dbReference>
<gene>
    <name evidence="2" type="ORF">A3B49_01220</name>
</gene>
<proteinExistence type="predicted"/>
<evidence type="ECO:0000313" key="3">
    <source>
        <dbReference type="Proteomes" id="UP000178017"/>
    </source>
</evidence>
<dbReference type="Gene3D" id="3.90.550.10">
    <property type="entry name" value="Spore Coat Polysaccharide Biosynthesis Protein SpsA, Chain A"/>
    <property type="match status" value="1"/>
</dbReference>
<evidence type="ECO:0000259" key="1">
    <source>
        <dbReference type="Pfam" id="PF00535"/>
    </source>
</evidence>
<name>A0A1F5MJF3_9BACT</name>
<protein>
    <recommendedName>
        <fullName evidence="1">Glycosyltransferase 2-like domain-containing protein</fullName>
    </recommendedName>
</protein>